<protein>
    <submittedName>
        <fullName evidence="2">DUF3099 domain-containing protein</fullName>
    </submittedName>
</protein>
<evidence type="ECO:0000256" key="1">
    <source>
        <dbReference type="SAM" id="Phobius"/>
    </source>
</evidence>
<organism evidence="2 3">
    <name type="scientific">Orlajensenia flava</name>
    <dbReference type="NCBI Taxonomy" id="2565934"/>
    <lineage>
        <taxon>Bacteria</taxon>
        <taxon>Bacillati</taxon>
        <taxon>Actinomycetota</taxon>
        <taxon>Actinomycetes</taxon>
        <taxon>Micrococcales</taxon>
        <taxon>Microbacteriaceae</taxon>
        <taxon>Orlajensenia</taxon>
    </lineage>
</organism>
<keyword evidence="1" id="KW-0472">Membrane</keyword>
<dbReference type="RefSeq" id="WP_136422361.1">
    <property type="nucleotide sequence ID" value="NZ_SSSN01000003.1"/>
</dbReference>
<dbReference type="Pfam" id="PF11298">
    <property type="entry name" value="DUF3099"/>
    <property type="match status" value="1"/>
</dbReference>
<name>A0A4S4FWN2_9MICO</name>
<reference evidence="2 3" key="1">
    <citation type="submission" date="2019-04" db="EMBL/GenBank/DDBJ databases">
        <authorList>
            <person name="Jiang L."/>
        </authorList>
    </citation>
    <scope>NUCLEOTIDE SEQUENCE [LARGE SCALE GENOMIC DNA]</scope>
    <source>
        <strain evidence="2 3">YIM 131861</strain>
    </source>
</reference>
<comment type="caution">
    <text evidence="2">The sequence shown here is derived from an EMBL/GenBank/DDBJ whole genome shotgun (WGS) entry which is preliminary data.</text>
</comment>
<keyword evidence="1" id="KW-0812">Transmembrane</keyword>
<dbReference type="AlphaFoldDB" id="A0A4S4FWN2"/>
<proteinExistence type="predicted"/>
<dbReference type="OrthoDB" id="4229919at2"/>
<dbReference type="Proteomes" id="UP000307380">
    <property type="component" value="Unassembled WGS sequence"/>
</dbReference>
<accession>A0A4S4FWN2</accession>
<evidence type="ECO:0000313" key="2">
    <source>
        <dbReference type="EMBL" id="THG35203.1"/>
    </source>
</evidence>
<dbReference type="EMBL" id="SSSN01000003">
    <property type="protein sequence ID" value="THG35203.1"/>
    <property type="molecule type" value="Genomic_DNA"/>
</dbReference>
<gene>
    <name evidence="2" type="ORF">E6C70_03835</name>
</gene>
<keyword evidence="1" id="KW-1133">Transmembrane helix</keyword>
<keyword evidence="3" id="KW-1185">Reference proteome</keyword>
<feature type="transmembrane region" description="Helical" evidence="1">
    <location>
        <begin position="47"/>
        <end position="67"/>
    </location>
</feature>
<dbReference type="InterPro" id="IPR021449">
    <property type="entry name" value="DUF3099"/>
</dbReference>
<evidence type="ECO:0000313" key="3">
    <source>
        <dbReference type="Proteomes" id="UP000307380"/>
    </source>
</evidence>
<sequence length="96" mass="10389">MKQPSSITSLPQSPDQERHSRMIKYTIAMSIRMVCIVSLLFVQGWWLAVAAVGAIALPYIAVVLANVQSAPSKRAAVRPGTLAIGSKPDDESPENR</sequence>